<comment type="caution">
    <text evidence="2">The sequence shown here is derived from an EMBL/GenBank/DDBJ whole genome shotgun (WGS) entry which is preliminary data.</text>
</comment>
<proteinExistence type="predicted"/>
<dbReference type="AlphaFoldDB" id="A0A2U1KAH9"/>
<keyword evidence="2" id="KW-0548">Nucleotidyltransferase</keyword>
<organism evidence="2 3">
    <name type="scientific">Artemisia annua</name>
    <name type="common">Sweet wormwood</name>
    <dbReference type="NCBI Taxonomy" id="35608"/>
    <lineage>
        <taxon>Eukaryota</taxon>
        <taxon>Viridiplantae</taxon>
        <taxon>Streptophyta</taxon>
        <taxon>Embryophyta</taxon>
        <taxon>Tracheophyta</taxon>
        <taxon>Spermatophyta</taxon>
        <taxon>Magnoliopsida</taxon>
        <taxon>eudicotyledons</taxon>
        <taxon>Gunneridae</taxon>
        <taxon>Pentapetalae</taxon>
        <taxon>asterids</taxon>
        <taxon>campanulids</taxon>
        <taxon>Asterales</taxon>
        <taxon>Asteraceae</taxon>
        <taxon>Asteroideae</taxon>
        <taxon>Anthemideae</taxon>
        <taxon>Artemisiinae</taxon>
        <taxon>Artemisia</taxon>
    </lineage>
</organism>
<protein>
    <submittedName>
        <fullName evidence="2">RNA-directed DNA polymerase, eukaryota</fullName>
    </submittedName>
</protein>
<dbReference type="OrthoDB" id="1471112at2759"/>
<sequence length="201" mass="23580">MDIWVEDQPLCSRFNRLYMLESEQNCKVRDRWNNGGWVWKWRRDVRGGIEQSQLNSLLILLANVELQNGQDKARWTLDDQGIFSVAGTRSHIDEMRLLDQDFVTRWCPFVPRKVNIFVWRVMLDRLPTLYNLSRRGLEIEAISCPCCGTGMETISHVLFTCNLAKEVWSKIVRWCQVHMPEVGSFAEWVSWCTQVPNVNNS</sequence>
<dbReference type="Pfam" id="PF13966">
    <property type="entry name" value="zf-RVT"/>
    <property type="match status" value="1"/>
</dbReference>
<accession>A0A2U1KAH9</accession>
<gene>
    <name evidence="2" type="ORF">CTI12_AA625570</name>
</gene>
<keyword evidence="2" id="KW-0695">RNA-directed DNA polymerase</keyword>
<dbReference type="GO" id="GO:0003964">
    <property type="term" value="F:RNA-directed DNA polymerase activity"/>
    <property type="evidence" value="ECO:0007669"/>
    <property type="project" value="UniProtKB-KW"/>
</dbReference>
<keyword evidence="3" id="KW-1185">Reference proteome</keyword>
<evidence type="ECO:0000313" key="3">
    <source>
        <dbReference type="Proteomes" id="UP000245207"/>
    </source>
</evidence>
<dbReference type="InterPro" id="IPR026960">
    <property type="entry name" value="RVT-Znf"/>
</dbReference>
<dbReference type="PANTHER" id="PTHR36617">
    <property type="entry name" value="PROTEIN, PUTATIVE-RELATED"/>
    <property type="match status" value="1"/>
</dbReference>
<dbReference type="PANTHER" id="PTHR36617:SF16">
    <property type="entry name" value="OS04G0516500 PROTEIN"/>
    <property type="match status" value="1"/>
</dbReference>
<dbReference type="Proteomes" id="UP000245207">
    <property type="component" value="Unassembled WGS sequence"/>
</dbReference>
<dbReference type="EMBL" id="PKPP01025755">
    <property type="protein sequence ID" value="PWA32006.1"/>
    <property type="molecule type" value="Genomic_DNA"/>
</dbReference>
<evidence type="ECO:0000259" key="1">
    <source>
        <dbReference type="Pfam" id="PF13966"/>
    </source>
</evidence>
<keyword evidence="2" id="KW-0808">Transferase</keyword>
<feature type="domain" description="Reverse transcriptase zinc-binding" evidence="1">
    <location>
        <begin position="99"/>
        <end position="168"/>
    </location>
</feature>
<reference evidence="2 3" key="1">
    <citation type="journal article" date="2018" name="Mol. Plant">
        <title>The genome of Artemisia annua provides insight into the evolution of Asteraceae family and artemisinin biosynthesis.</title>
        <authorList>
            <person name="Shen Q."/>
            <person name="Zhang L."/>
            <person name="Liao Z."/>
            <person name="Wang S."/>
            <person name="Yan T."/>
            <person name="Shi P."/>
            <person name="Liu M."/>
            <person name="Fu X."/>
            <person name="Pan Q."/>
            <person name="Wang Y."/>
            <person name="Lv Z."/>
            <person name="Lu X."/>
            <person name="Zhang F."/>
            <person name="Jiang W."/>
            <person name="Ma Y."/>
            <person name="Chen M."/>
            <person name="Hao X."/>
            <person name="Li L."/>
            <person name="Tang Y."/>
            <person name="Lv G."/>
            <person name="Zhou Y."/>
            <person name="Sun X."/>
            <person name="Brodelius P.E."/>
            <person name="Rose J.K.C."/>
            <person name="Tang K."/>
        </authorList>
    </citation>
    <scope>NUCLEOTIDE SEQUENCE [LARGE SCALE GENOMIC DNA]</scope>
    <source>
        <strain evidence="3">cv. Huhao1</strain>
        <tissue evidence="2">Leaf</tissue>
    </source>
</reference>
<name>A0A2U1KAH9_ARTAN</name>
<evidence type="ECO:0000313" key="2">
    <source>
        <dbReference type="EMBL" id="PWA32006.1"/>
    </source>
</evidence>